<gene>
    <name evidence="1" type="ORF">ACFS2C_09090</name>
</gene>
<dbReference type="EMBL" id="JBHUOF010000009">
    <property type="protein sequence ID" value="MFD2799547.1"/>
    <property type="molecule type" value="Genomic_DNA"/>
</dbReference>
<protein>
    <recommendedName>
        <fullName evidence="3">HTH cro/C1-type domain-containing protein</fullName>
    </recommendedName>
</protein>
<evidence type="ECO:0000313" key="2">
    <source>
        <dbReference type="Proteomes" id="UP001597478"/>
    </source>
</evidence>
<dbReference type="Proteomes" id="UP001597478">
    <property type="component" value="Unassembled WGS sequence"/>
</dbReference>
<evidence type="ECO:0008006" key="3">
    <source>
        <dbReference type="Google" id="ProtNLM"/>
    </source>
</evidence>
<comment type="caution">
    <text evidence="1">The sequence shown here is derived from an EMBL/GenBank/DDBJ whole genome shotgun (WGS) entry which is preliminary data.</text>
</comment>
<sequence length="125" mass="14060">MDLALLCSSLGMRQQEVMKLLRGKVPLTPEQVNTIARVTGLAAEEIAQTVRPLPFGLVVTAEHPRWRRVWHERARRQHISEAEARLSGSYGTFALAARETGGKERNWDERLRRFLSDEELGPGGA</sequence>
<organism evidence="1 2">
    <name type="scientific">Prauserella oleivorans</name>
    <dbReference type="NCBI Taxonomy" id="1478153"/>
    <lineage>
        <taxon>Bacteria</taxon>
        <taxon>Bacillati</taxon>
        <taxon>Actinomycetota</taxon>
        <taxon>Actinomycetes</taxon>
        <taxon>Pseudonocardiales</taxon>
        <taxon>Pseudonocardiaceae</taxon>
        <taxon>Prauserella</taxon>
    </lineage>
</organism>
<keyword evidence="2" id="KW-1185">Reference proteome</keyword>
<reference evidence="2" key="1">
    <citation type="journal article" date="2019" name="Int. J. Syst. Evol. Microbiol.">
        <title>The Global Catalogue of Microorganisms (GCM) 10K type strain sequencing project: providing services to taxonomists for standard genome sequencing and annotation.</title>
        <authorList>
            <consortium name="The Broad Institute Genomics Platform"/>
            <consortium name="The Broad Institute Genome Sequencing Center for Infectious Disease"/>
            <person name="Wu L."/>
            <person name="Ma J."/>
        </authorList>
    </citation>
    <scope>NUCLEOTIDE SEQUENCE [LARGE SCALE GENOMIC DNA]</scope>
    <source>
        <strain evidence="2">IBRC-M 10906</strain>
    </source>
</reference>
<evidence type="ECO:0000313" key="1">
    <source>
        <dbReference type="EMBL" id="MFD2799547.1"/>
    </source>
</evidence>
<name>A0ABW5W6X2_9PSEU</name>
<accession>A0ABW5W6X2</accession>
<proteinExistence type="predicted"/>